<name>A0A6J6BM03_9ZZZZ</name>
<dbReference type="Pfam" id="PF13458">
    <property type="entry name" value="Peripla_BP_6"/>
    <property type="match status" value="1"/>
</dbReference>
<protein>
    <submittedName>
        <fullName evidence="3">Unannotated protein</fullName>
    </submittedName>
</protein>
<dbReference type="AlphaFoldDB" id="A0A6J6BM03"/>
<sequence length="557" mass="59500">MNGNLVKRLISLSVLMSVVLASTVEIAKAEEGVTSTNINFGTVYPLTGVLSPSVSSYYGGIKAYFSYVNENGGVYGRKLNLLESDSQGIAGRTISAASSLIQSGNIFAFLASAPTCSTHIALLQSARLADRGIPDVLSDCNYSSPATGEEEGRADLFAGTTFSRLSNDAENLIINNYLDSNFSDKRISLIYQDDDLGNAAKKVFTSERIICKKAYVSGTESLGAPVCNSTSSPLRNDDVVIFIGSTAGLIRVISNYSSQNLNLKYFTNFDAYNQKSFLAYGASKTITQSEIYSVSSSALISDTTNEAVSTLLSIAEKYSKSGEINQQFLNGMNSGYLVANVIGAVGLDLTRTRFQQALLQFGNQFDALGLSDRSTSSNSKLSPTGGVIVKHFGNTDQVATDLLLVSNGAVSQKLKKSNSINTRGLPISKQMLESSVPPSNPAPIATPTPIPVVTPTPEPKVNVTPPAEIQELDGEDEEPFGKILVKRDKAKYIISIDSNLAEELLQIRATKKTQKAIVFKVTTDDEGSAKFTTARVLSGYQLALLFDGKTLSSVKAG</sequence>
<evidence type="ECO:0000256" key="1">
    <source>
        <dbReference type="ARBA" id="ARBA00022729"/>
    </source>
</evidence>
<organism evidence="3">
    <name type="scientific">freshwater metagenome</name>
    <dbReference type="NCBI Taxonomy" id="449393"/>
    <lineage>
        <taxon>unclassified sequences</taxon>
        <taxon>metagenomes</taxon>
        <taxon>ecological metagenomes</taxon>
    </lineage>
</organism>
<dbReference type="InterPro" id="IPR028082">
    <property type="entry name" value="Peripla_BP_I"/>
</dbReference>
<dbReference type="PANTHER" id="PTHR47235:SF1">
    <property type="entry name" value="BLR6548 PROTEIN"/>
    <property type="match status" value="1"/>
</dbReference>
<accession>A0A6J6BM03</accession>
<dbReference type="Gene3D" id="3.40.50.2300">
    <property type="match status" value="2"/>
</dbReference>
<feature type="domain" description="Leucine-binding protein" evidence="2">
    <location>
        <begin position="38"/>
        <end position="368"/>
    </location>
</feature>
<evidence type="ECO:0000259" key="2">
    <source>
        <dbReference type="Pfam" id="PF13458"/>
    </source>
</evidence>
<keyword evidence="1" id="KW-0732">Signal</keyword>
<dbReference type="InterPro" id="IPR028081">
    <property type="entry name" value="Leu-bd"/>
</dbReference>
<dbReference type="PANTHER" id="PTHR47235">
    <property type="entry name" value="BLR6548 PROTEIN"/>
    <property type="match status" value="1"/>
</dbReference>
<gene>
    <name evidence="3" type="ORF">UFOPK1419_00562</name>
</gene>
<proteinExistence type="predicted"/>
<dbReference type="SUPFAM" id="SSF53822">
    <property type="entry name" value="Periplasmic binding protein-like I"/>
    <property type="match status" value="1"/>
</dbReference>
<evidence type="ECO:0000313" key="3">
    <source>
        <dbReference type="EMBL" id="CAB4540006.1"/>
    </source>
</evidence>
<reference evidence="3" key="1">
    <citation type="submission" date="2020-05" db="EMBL/GenBank/DDBJ databases">
        <authorList>
            <person name="Chiriac C."/>
            <person name="Salcher M."/>
            <person name="Ghai R."/>
            <person name="Kavagutti S V."/>
        </authorList>
    </citation>
    <scope>NUCLEOTIDE SEQUENCE</scope>
</reference>
<dbReference type="EMBL" id="CAEZSK010000063">
    <property type="protein sequence ID" value="CAB4540006.1"/>
    <property type="molecule type" value="Genomic_DNA"/>
</dbReference>